<protein>
    <submittedName>
        <fullName evidence="1">Uncharacterized protein</fullName>
    </submittedName>
</protein>
<evidence type="ECO:0000313" key="2">
    <source>
        <dbReference type="Proteomes" id="UP000007129"/>
    </source>
</evidence>
<dbReference type="Proteomes" id="UP000007129">
    <property type="component" value="Unassembled WGS sequence"/>
</dbReference>
<evidence type="ECO:0000313" key="1">
    <source>
        <dbReference type="EMBL" id="EKG21092.1"/>
    </source>
</evidence>
<dbReference type="VEuPathDB" id="FungiDB:MPH_01577"/>
<accession>K2S851</accession>
<comment type="caution">
    <text evidence="1">The sequence shown here is derived from an EMBL/GenBank/DDBJ whole genome shotgun (WGS) entry which is preliminary data.</text>
</comment>
<gene>
    <name evidence="1" type="ORF">MPH_01577</name>
</gene>
<dbReference type="AlphaFoldDB" id="K2S851"/>
<organism evidence="1 2">
    <name type="scientific">Macrophomina phaseolina (strain MS6)</name>
    <name type="common">Charcoal rot fungus</name>
    <dbReference type="NCBI Taxonomy" id="1126212"/>
    <lineage>
        <taxon>Eukaryota</taxon>
        <taxon>Fungi</taxon>
        <taxon>Dikarya</taxon>
        <taxon>Ascomycota</taxon>
        <taxon>Pezizomycotina</taxon>
        <taxon>Dothideomycetes</taxon>
        <taxon>Dothideomycetes incertae sedis</taxon>
        <taxon>Botryosphaeriales</taxon>
        <taxon>Botryosphaeriaceae</taxon>
        <taxon>Macrophomina</taxon>
    </lineage>
</organism>
<dbReference type="InParanoid" id="K2S851"/>
<sequence>MKQFGSFVPFLIESRVKLPPLSFSTSTETQLSAVPFALPPTRYLSSRSGYCWYMYLVCSLMSWTVSGTLEWRRYQFAGIRSAPVSYFEVSVITGERAEEAYPGCIPIWIPGHTIEGFQSFAVQATRGLGGAMVGEEVRDEKVCGRTHHGVERSQEHCRVVLNAVQRAIEPVVCDDLQVVISLIIRHVGLSVVKNFEGIAVQVDSIGILRVV</sequence>
<dbReference type="HOGENOM" id="CLU_1305075_0_0_1"/>
<proteinExistence type="predicted"/>
<name>K2S851_MACPH</name>
<reference evidence="1 2" key="1">
    <citation type="journal article" date="2012" name="BMC Genomics">
        <title>Tools to kill: Genome of one of the most destructive plant pathogenic fungi Macrophomina phaseolina.</title>
        <authorList>
            <person name="Islam M.S."/>
            <person name="Haque M.S."/>
            <person name="Islam M.M."/>
            <person name="Emdad E.M."/>
            <person name="Halim A."/>
            <person name="Hossen Q.M.M."/>
            <person name="Hossain M.Z."/>
            <person name="Ahmed B."/>
            <person name="Rahim S."/>
            <person name="Rahman M.S."/>
            <person name="Alam M.M."/>
            <person name="Hou S."/>
            <person name="Wan X."/>
            <person name="Saito J.A."/>
            <person name="Alam M."/>
        </authorList>
    </citation>
    <scope>NUCLEOTIDE SEQUENCE [LARGE SCALE GENOMIC DNA]</scope>
    <source>
        <strain evidence="1 2">MS6</strain>
    </source>
</reference>
<dbReference type="EMBL" id="AHHD01000060">
    <property type="protein sequence ID" value="EKG21092.1"/>
    <property type="molecule type" value="Genomic_DNA"/>
</dbReference>